<dbReference type="RefSeq" id="XP_024575586.1">
    <property type="nucleotide sequence ID" value="XM_024724740.1"/>
</dbReference>
<dbReference type="OMA" id="NETFADW"/>
<dbReference type="SUPFAM" id="SSF49562">
    <property type="entry name" value="C2 domain (Calcium/lipid-binding domain, CaLB)"/>
    <property type="match status" value="1"/>
</dbReference>
<dbReference type="AlphaFoldDB" id="A0A0P1AFL3"/>
<dbReference type="InterPro" id="IPR035892">
    <property type="entry name" value="C2_domain_sf"/>
</dbReference>
<feature type="region of interest" description="Disordered" evidence="1">
    <location>
        <begin position="129"/>
        <end position="178"/>
    </location>
</feature>
<dbReference type="EMBL" id="CCYD01000409">
    <property type="protein sequence ID" value="CEG39217.1"/>
    <property type="molecule type" value="Genomic_DNA"/>
</dbReference>
<proteinExistence type="predicted"/>
<evidence type="ECO:0000313" key="3">
    <source>
        <dbReference type="Proteomes" id="UP000054928"/>
    </source>
</evidence>
<feature type="region of interest" description="Disordered" evidence="1">
    <location>
        <begin position="73"/>
        <end position="111"/>
    </location>
</feature>
<name>A0A0P1AFL3_PLAHL</name>
<reference evidence="3" key="1">
    <citation type="submission" date="2014-09" db="EMBL/GenBank/DDBJ databases">
        <authorList>
            <person name="Sharma Rahul"/>
            <person name="Thines Marco"/>
        </authorList>
    </citation>
    <scope>NUCLEOTIDE SEQUENCE [LARGE SCALE GENOMIC DNA]</scope>
</reference>
<evidence type="ECO:0000256" key="1">
    <source>
        <dbReference type="SAM" id="MobiDB-lite"/>
    </source>
</evidence>
<dbReference type="Proteomes" id="UP000054928">
    <property type="component" value="Unassembled WGS sequence"/>
</dbReference>
<dbReference type="OrthoDB" id="270970at2759"/>
<protein>
    <submittedName>
        <fullName evidence="2">C2 domain</fullName>
    </submittedName>
</protein>
<keyword evidence="3" id="KW-1185">Reference proteome</keyword>
<feature type="compositionally biased region" description="Low complexity" evidence="1">
    <location>
        <begin position="132"/>
        <end position="144"/>
    </location>
</feature>
<organism evidence="2 3">
    <name type="scientific">Plasmopara halstedii</name>
    <name type="common">Downy mildew of sunflower</name>
    <dbReference type="NCBI Taxonomy" id="4781"/>
    <lineage>
        <taxon>Eukaryota</taxon>
        <taxon>Sar</taxon>
        <taxon>Stramenopiles</taxon>
        <taxon>Oomycota</taxon>
        <taxon>Peronosporomycetes</taxon>
        <taxon>Peronosporales</taxon>
        <taxon>Peronosporaceae</taxon>
        <taxon>Plasmopara</taxon>
    </lineage>
</organism>
<feature type="compositionally biased region" description="Low complexity" evidence="1">
    <location>
        <begin position="79"/>
        <end position="108"/>
    </location>
</feature>
<accession>A0A0P1AFL3</accession>
<feature type="compositionally biased region" description="Low complexity" evidence="1">
    <location>
        <begin position="159"/>
        <end position="178"/>
    </location>
</feature>
<sequence length="419" mass="45824">MVNSDFQRVKRLWQTRVGRSKSAGFQEYPDQEANICEERKDEYRQSIVHEDEAPQTPVVDVDSYEPTEECDMKFESSTVSEDVAPVPSPSSSSTAASINSPSASPAVPHSTSLLKPVNSLLKTFPSIKHKTSTAPAPSSAGPPTLFSFPPPIRSRWRSSRSASDATSNTSLSSSTSSFSFASNLSSALPPREAAENATNNVHNVCPRSRIGLSRSISCGSPYGELVIVDILEAKGLVIDRDESGMHLPFVATMQLGCTSQHTSPIDPSNLVVNERFVFWIASSPTIDQRTIDIFVRGGNKRELGEVHLSLAMPLNEAFGDWFPLVSRDDGHKHGSLRVAMRRVVLTSLPMVEAAKILSKHQSCLSSSDSKLYGDLLPELWNRFPGQASEVISSSPSKEKETGRKLGRLIGYHDVHRNVF</sequence>
<dbReference type="GeneID" id="36404326"/>
<evidence type="ECO:0000313" key="2">
    <source>
        <dbReference type="EMBL" id="CEG39217.1"/>
    </source>
</evidence>